<reference evidence="1" key="1">
    <citation type="submission" date="2019-08" db="EMBL/GenBank/DDBJ databases">
        <authorList>
            <person name="Kucharzyk K."/>
            <person name="Murdoch R.W."/>
            <person name="Higgins S."/>
            <person name="Loffler F."/>
        </authorList>
    </citation>
    <scope>NUCLEOTIDE SEQUENCE</scope>
</reference>
<dbReference type="SUPFAM" id="SSF88659">
    <property type="entry name" value="Sigma3 and sigma4 domains of RNA polymerase sigma factors"/>
    <property type="match status" value="1"/>
</dbReference>
<dbReference type="Pfam" id="PF07374">
    <property type="entry name" value="DUF1492"/>
    <property type="match status" value="1"/>
</dbReference>
<organism evidence="1">
    <name type="scientific">bioreactor metagenome</name>
    <dbReference type="NCBI Taxonomy" id="1076179"/>
    <lineage>
        <taxon>unclassified sequences</taxon>
        <taxon>metagenomes</taxon>
        <taxon>ecological metagenomes</taxon>
    </lineage>
</organism>
<gene>
    <name evidence="1" type="ORF">SDC9_115844</name>
</gene>
<sequence length="137" mass="15590">MTTREWLSRGRDISRAVDTLIGAKVRALSMAEGATKPLGKVKVQGGGGNTTQDRMMTFAELSEEIDRQLAELFRMQAEILSELKKVEDLRLRAVLIDRYVNNESFEDIAKKQKYSERRIYALHKKALSIFEGLKSVQ</sequence>
<proteinExistence type="predicted"/>
<evidence type="ECO:0000313" key="1">
    <source>
        <dbReference type="EMBL" id="MPM68909.1"/>
    </source>
</evidence>
<dbReference type="EMBL" id="VSSQ01022534">
    <property type="protein sequence ID" value="MPM68909.1"/>
    <property type="molecule type" value="Genomic_DNA"/>
</dbReference>
<dbReference type="InterPro" id="IPR013324">
    <property type="entry name" value="RNA_pol_sigma_r3/r4-like"/>
</dbReference>
<accession>A0A645BU12</accession>
<evidence type="ECO:0008006" key="2">
    <source>
        <dbReference type="Google" id="ProtNLM"/>
    </source>
</evidence>
<name>A0A645BU12_9ZZZZ</name>
<dbReference type="InterPro" id="IPR010861">
    <property type="entry name" value="DUF1492"/>
</dbReference>
<comment type="caution">
    <text evidence="1">The sequence shown here is derived from an EMBL/GenBank/DDBJ whole genome shotgun (WGS) entry which is preliminary data.</text>
</comment>
<dbReference type="AlphaFoldDB" id="A0A645BU12"/>
<protein>
    <recommendedName>
        <fullName evidence="2">RNA polymerase sigma-70 region 4 domain-containing protein</fullName>
    </recommendedName>
</protein>